<dbReference type="RefSeq" id="WP_212608652.1">
    <property type="nucleotide sequence ID" value="NZ_CP073910.1"/>
</dbReference>
<proteinExistence type="predicted"/>
<reference evidence="3" key="1">
    <citation type="submission" date="2021-04" db="EMBL/GenBank/DDBJ databases">
        <title>Isolation of p-tert-butylphenol degrading bacteria Sphingobium phenoxybenzoativorans Tas13 from active sludge.</title>
        <authorList>
            <person name="Li Y."/>
        </authorList>
    </citation>
    <scope>NUCLEOTIDE SEQUENCE</scope>
    <source>
        <strain evidence="3">Tas13</strain>
    </source>
</reference>
<feature type="compositionally biased region" description="Basic and acidic residues" evidence="1">
    <location>
        <begin position="41"/>
        <end position="52"/>
    </location>
</feature>
<protein>
    <submittedName>
        <fullName evidence="3">Uncharacterized protein</fullName>
    </submittedName>
</protein>
<evidence type="ECO:0000313" key="3">
    <source>
        <dbReference type="EMBL" id="QUT04924.1"/>
    </source>
</evidence>
<dbReference type="KEGG" id="spph:KFK14_18150"/>
<gene>
    <name evidence="3" type="ORF">KFK14_18150</name>
</gene>
<sequence length="64" mass="7430">MHILGLIILGIVLAGFVAFGIFLFMARLGHKRAWKEYIEQDKERRARREREGAIPSPIKHMPED</sequence>
<organism evidence="3 4">
    <name type="scientific">Sphingobium phenoxybenzoativorans</name>
    <dbReference type="NCBI Taxonomy" id="1592790"/>
    <lineage>
        <taxon>Bacteria</taxon>
        <taxon>Pseudomonadati</taxon>
        <taxon>Pseudomonadota</taxon>
        <taxon>Alphaproteobacteria</taxon>
        <taxon>Sphingomonadales</taxon>
        <taxon>Sphingomonadaceae</taxon>
        <taxon>Sphingobium</taxon>
    </lineage>
</organism>
<dbReference type="EMBL" id="CP073910">
    <property type="protein sequence ID" value="QUT04924.1"/>
    <property type="molecule type" value="Genomic_DNA"/>
</dbReference>
<name>A0A975K5W5_9SPHN</name>
<evidence type="ECO:0000256" key="1">
    <source>
        <dbReference type="SAM" id="MobiDB-lite"/>
    </source>
</evidence>
<dbReference type="Proteomes" id="UP000681425">
    <property type="component" value="Chromosome"/>
</dbReference>
<evidence type="ECO:0000313" key="4">
    <source>
        <dbReference type="Proteomes" id="UP000681425"/>
    </source>
</evidence>
<keyword evidence="2" id="KW-0472">Membrane</keyword>
<feature type="transmembrane region" description="Helical" evidence="2">
    <location>
        <begin position="6"/>
        <end position="26"/>
    </location>
</feature>
<evidence type="ECO:0000256" key="2">
    <source>
        <dbReference type="SAM" id="Phobius"/>
    </source>
</evidence>
<dbReference type="AlphaFoldDB" id="A0A975K5W5"/>
<accession>A0A975K5W5</accession>
<keyword evidence="2" id="KW-1133">Transmembrane helix</keyword>
<keyword evidence="4" id="KW-1185">Reference proteome</keyword>
<keyword evidence="2" id="KW-0812">Transmembrane</keyword>
<feature type="region of interest" description="Disordered" evidence="1">
    <location>
        <begin position="41"/>
        <end position="64"/>
    </location>
</feature>